<dbReference type="AlphaFoldDB" id="A0AAV1HWA6"/>
<keyword evidence="5 6" id="KW-0472">Membrane</keyword>
<comment type="subcellular location">
    <subcellularLocation>
        <location evidence="1">Membrane</location>
        <topology evidence="1">Multi-pass membrane protein</topology>
    </subcellularLocation>
</comment>
<dbReference type="PANTHER" id="PTHR42893">
    <property type="entry name" value="PROTEIN DETOXIFICATION 44, CHLOROPLASTIC-RELATED"/>
    <property type="match status" value="1"/>
</dbReference>
<feature type="transmembrane region" description="Helical" evidence="6">
    <location>
        <begin position="47"/>
        <end position="69"/>
    </location>
</feature>
<feature type="transmembrane region" description="Helical" evidence="6">
    <location>
        <begin position="164"/>
        <end position="183"/>
    </location>
</feature>
<keyword evidence="3 6" id="KW-0812">Transmembrane</keyword>
<feature type="transmembrane region" description="Helical" evidence="6">
    <location>
        <begin position="12"/>
        <end position="35"/>
    </location>
</feature>
<evidence type="ECO:0000313" key="8">
    <source>
        <dbReference type="Proteomes" id="UP001314263"/>
    </source>
</evidence>
<feature type="transmembrane region" description="Helical" evidence="6">
    <location>
        <begin position="195"/>
        <end position="216"/>
    </location>
</feature>
<gene>
    <name evidence="7" type="ORF">CVIRNUC_002221</name>
</gene>
<evidence type="ECO:0000313" key="7">
    <source>
        <dbReference type="EMBL" id="CAK0753447.1"/>
    </source>
</evidence>
<dbReference type="EMBL" id="CAUYUE010000003">
    <property type="protein sequence ID" value="CAK0753447.1"/>
    <property type="molecule type" value="Genomic_DNA"/>
</dbReference>
<feature type="transmembrane region" description="Helical" evidence="6">
    <location>
        <begin position="319"/>
        <end position="340"/>
    </location>
</feature>
<protein>
    <recommendedName>
        <fullName evidence="6">Protein DETOXIFICATION</fullName>
    </recommendedName>
    <alternativeName>
        <fullName evidence="6">Multidrug and toxic compound extrusion protein</fullName>
    </alternativeName>
</protein>
<name>A0AAV1HWA6_9CHLO</name>
<evidence type="ECO:0000256" key="2">
    <source>
        <dbReference type="ARBA" id="ARBA00010199"/>
    </source>
</evidence>
<reference evidence="7 8" key="1">
    <citation type="submission" date="2023-10" db="EMBL/GenBank/DDBJ databases">
        <authorList>
            <person name="Maclean D."/>
            <person name="Macfadyen A."/>
        </authorList>
    </citation>
    <scope>NUCLEOTIDE SEQUENCE [LARGE SCALE GENOMIC DNA]</scope>
</reference>
<evidence type="ECO:0000256" key="3">
    <source>
        <dbReference type="ARBA" id="ARBA00022692"/>
    </source>
</evidence>
<dbReference type="GO" id="GO:0015297">
    <property type="term" value="F:antiporter activity"/>
    <property type="evidence" value="ECO:0007669"/>
    <property type="project" value="InterPro"/>
</dbReference>
<evidence type="ECO:0000256" key="4">
    <source>
        <dbReference type="ARBA" id="ARBA00022989"/>
    </source>
</evidence>
<dbReference type="GO" id="GO:0042910">
    <property type="term" value="F:xenobiotic transmembrane transporter activity"/>
    <property type="evidence" value="ECO:0007669"/>
    <property type="project" value="InterPro"/>
</dbReference>
<sequence>MVVEDVSYTSILRISLPALLLNVAAPLVVTVQTALLGRYGGSAAQAAFAAVGTTANATCLLFNFLVDGISAKVGQSAGAGRLDVLQQRVWLAIYCALGAGVIAFGALAGLQFPVSAFFALSSEVRAEASSYWWLRAALAPFTLLNMALSGILQGYKRVGVSAALNTGQSIVELCGSYVVLALVRGPSAGRMASLGAVSLASAILATILGGVSVVVLSPRTPDKAEDFQEALLDAGAPQRAGLTEAEHAAMARSALEENTGEGTEAKGQSHLWDFILDGTNMLIRSATLQATFFLALSVAGQLGTATLAAHQVVAQLWLLPAYVVDAFAVAGTVLGSRIAANIEQEDAIGRFRLLTQRLLSMGVVVGMLCGVGIWAGEGWIIALFTSDAEATAVLQDKLWAILCLAQPINSAIFVYDGLLYATHSFAWVRNIMLSGFVLIFAPMLAITQWRVHALWSIWAAKGLMNVWRLLGALVRIHFSFEREAQLHAAAT</sequence>
<dbReference type="InterPro" id="IPR002528">
    <property type="entry name" value="MATE_fam"/>
</dbReference>
<accession>A0AAV1HWA6</accession>
<feature type="transmembrane region" description="Helical" evidence="6">
    <location>
        <begin position="431"/>
        <end position="449"/>
    </location>
</feature>
<organism evidence="7 8">
    <name type="scientific">Coccomyxa viridis</name>
    <dbReference type="NCBI Taxonomy" id="1274662"/>
    <lineage>
        <taxon>Eukaryota</taxon>
        <taxon>Viridiplantae</taxon>
        <taxon>Chlorophyta</taxon>
        <taxon>core chlorophytes</taxon>
        <taxon>Trebouxiophyceae</taxon>
        <taxon>Trebouxiophyceae incertae sedis</taxon>
        <taxon>Coccomyxaceae</taxon>
        <taxon>Coccomyxa</taxon>
    </lineage>
</organism>
<comment type="caution">
    <text evidence="7">The sequence shown here is derived from an EMBL/GenBank/DDBJ whole genome shotgun (WGS) entry which is preliminary data.</text>
</comment>
<proteinExistence type="inferred from homology"/>
<evidence type="ECO:0000256" key="5">
    <source>
        <dbReference type="ARBA" id="ARBA00023136"/>
    </source>
</evidence>
<evidence type="ECO:0000256" key="1">
    <source>
        <dbReference type="ARBA" id="ARBA00004141"/>
    </source>
</evidence>
<dbReference type="GO" id="GO:0016020">
    <property type="term" value="C:membrane"/>
    <property type="evidence" value="ECO:0007669"/>
    <property type="project" value="UniProtKB-SubCell"/>
</dbReference>
<feature type="transmembrane region" description="Helical" evidence="6">
    <location>
        <begin position="361"/>
        <end position="386"/>
    </location>
</feature>
<evidence type="ECO:0000256" key="6">
    <source>
        <dbReference type="RuleBase" id="RU004914"/>
    </source>
</evidence>
<comment type="similarity">
    <text evidence="2 6">Belongs to the multi antimicrobial extrusion (MATE) (TC 2.A.66.1) family.</text>
</comment>
<feature type="transmembrane region" description="Helical" evidence="6">
    <location>
        <begin position="398"/>
        <end position="419"/>
    </location>
</feature>
<keyword evidence="8" id="KW-1185">Reference proteome</keyword>
<dbReference type="Pfam" id="PF01554">
    <property type="entry name" value="MatE"/>
    <property type="match status" value="1"/>
</dbReference>
<keyword evidence="4 6" id="KW-1133">Transmembrane helix</keyword>
<dbReference type="Proteomes" id="UP001314263">
    <property type="component" value="Unassembled WGS sequence"/>
</dbReference>
<feature type="transmembrane region" description="Helical" evidence="6">
    <location>
        <begin position="290"/>
        <end position="313"/>
    </location>
</feature>
<dbReference type="InterPro" id="IPR044644">
    <property type="entry name" value="DinF-like"/>
</dbReference>
<dbReference type="PANTHER" id="PTHR42893:SF46">
    <property type="entry name" value="PROTEIN DETOXIFICATION 44, CHLOROPLASTIC"/>
    <property type="match status" value="1"/>
</dbReference>
<feature type="transmembrane region" description="Helical" evidence="6">
    <location>
        <begin position="89"/>
        <end position="112"/>
    </location>
</feature>
<feature type="transmembrane region" description="Helical" evidence="6">
    <location>
        <begin position="132"/>
        <end position="152"/>
    </location>
</feature>